<dbReference type="Pfam" id="PF00069">
    <property type="entry name" value="Pkinase"/>
    <property type="match status" value="1"/>
</dbReference>
<evidence type="ECO:0000313" key="16">
    <source>
        <dbReference type="Proteomes" id="UP001530400"/>
    </source>
</evidence>
<evidence type="ECO:0000256" key="10">
    <source>
        <dbReference type="ARBA" id="ARBA00047462"/>
    </source>
</evidence>
<feature type="domain" description="AGC-kinase C-terminal" evidence="14">
    <location>
        <begin position="634"/>
        <end position="682"/>
    </location>
</feature>
<dbReference type="PROSITE" id="PS50042">
    <property type="entry name" value="CNMP_BINDING_3"/>
    <property type="match status" value="2"/>
</dbReference>
<dbReference type="FunFam" id="1.10.510.10:FF:000048">
    <property type="entry name" value="Protein kinase C"/>
    <property type="match status" value="1"/>
</dbReference>
<dbReference type="Proteomes" id="UP001530400">
    <property type="component" value="Unassembled WGS sequence"/>
</dbReference>
<dbReference type="InterPro" id="IPR000719">
    <property type="entry name" value="Prot_kinase_dom"/>
</dbReference>
<proteinExistence type="inferred from homology"/>
<dbReference type="PROSITE" id="PS00889">
    <property type="entry name" value="CNMP_BINDING_2"/>
    <property type="match status" value="1"/>
</dbReference>
<dbReference type="GO" id="GO:0004692">
    <property type="term" value="F:cGMP-dependent protein kinase activity"/>
    <property type="evidence" value="ECO:0007669"/>
    <property type="project" value="UniProtKB-EC"/>
</dbReference>
<dbReference type="InterPro" id="IPR011009">
    <property type="entry name" value="Kinase-like_dom_sf"/>
</dbReference>
<comment type="catalytic activity">
    <reaction evidence="9">
        <text>L-threonyl-[protein] + ATP = O-phospho-L-threonyl-[protein] + ADP + H(+)</text>
        <dbReference type="Rhea" id="RHEA:46608"/>
        <dbReference type="Rhea" id="RHEA-COMP:11060"/>
        <dbReference type="Rhea" id="RHEA-COMP:11605"/>
        <dbReference type="ChEBI" id="CHEBI:15378"/>
        <dbReference type="ChEBI" id="CHEBI:30013"/>
        <dbReference type="ChEBI" id="CHEBI:30616"/>
        <dbReference type="ChEBI" id="CHEBI:61977"/>
        <dbReference type="ChEBI" id="CHEBI:456216"/>
        <dbReference type="EC" id="2.7.11.12"/>
    </reaction>
</comment>
<evidence type="ECO:0000256" key="6">
    <source>
        <dbReference type="ARBA" id="ARBA00022741"/>
    </source>
</evidence>
<organism evidence="15 16">
    <name type="scientific">Cyclotella atomus</name>
    <dbReference type="NCBI Taxonomy" id="382360"/>
    <lineage>
        <taxon>Eukaryota</taxon>
        <taxon>Sar</taxon>
        <taxon>Stramenopiles</taxon>
        <taxon>Ochrophyta</taxon>
        <taxon>Bacillariophyta</taxon>
        <taxon>Coscinodiscophyceae</taxon>
        <taxon>Thalassiosirophycidae</taxon>
        <taxon>Stephanodiscales</taxon>
        <taxon>Stephanodiscaceae</taxon>
        <taxon>Cyclotella</taxon>
    </lineage>
</organism>
<evidence type="ECO:0000256" key="2">
    <source>
        <dbReference type="ARBA" id="ARBA00012428"/>
    </source>
</evidence>
<evidence type="ECO:0000256" key="4">
    <source>
        <dbReference type="ARBA" id="ARBA00022553"/>
    </source>
</evidence>
<evidence type="ECO:0000256" key="9">
    <source>
        <dbReference type="ARBA" id="ARBA00047298"/>
    </source>
</evidence>
<keyword evidence="7" id="KW-0418">Kinase</keyword>
<keyword evidence="3" id="KW-0723">Serine/threonine-protein kinase</keyword>
<dbReference type="SUPFAM" id="SSF56112">
    <property type="entry name" value="Protein kinase-like (PK-like)"/>
    <property type="match status" value="1"/>
</dbReference>
<dbReference type="InterPro" id="IPR014710">
    <property type="entry name" value="RmlC-like_jellyroll"/>
</dbReference>
<dbReference type="CDD" id="cd00038">
    <property type="entry name" value="CAP_ED"/>
    <property type="match status" value="2"/>
</dbReference>
<evidence type="ECO:0000259" key="12">
    <source>
        <dbReference type="PROSITE" id="PS50011"/>
    </source>
</evidence>
<keyword evidence="6 11" id="KW-0547">Nucleotide-binding</keyword>
<evidence type="ECO:0000256" key="11">
    <source>
        <dbReference type="PROSITE-ProRule" id="PRU10141"/>
    </source>
</evidence>
<evidence type="ECO:0000256" key="5">
    <source>
        <dbReference type="ARBA" id="ARBA00022679"/>
    </source>
</evidence>
<dbReference type="SMART" id="SM00100">
    <property type="entry name" value="cNMP"/>
    <property type="match status" value="2"/>
</dbReference>
<dbReference type="Gene3D" id="2.60.120.10">
    <property type="entry name" value="Jelly Rolls"/>
    <property type="match status" value="2"/>
</dbReference>
<name>A0ABD3N6P9_9STRA</name>
<gene>
    <name evidence="15" type="ORF">ACHAWO_013362</name>
</gene>
<dbReference type="Gene3D" id="1.10.510.10">
    <property type="entry name" value="Transferase(Phosphotransferase) domain 1"/>
    <property type="match status" value="1"/>
</dbReference>
<evidence type="ECO:0000259" key="13">
    <source>
        <dbReference type="PROSITE" id="PS50042"/>
    </source>
</evidence>
<dbReference type="InterPro" id="IPR018488">
    <property type="entry name" value="cNMP-bd_CS"/>
</dbReference>
<dbReference type="InterPro" id="IPR018490">
    <property type="entry name" value="cNMP-bd_dom_sf"/>
</dbReference>
<evidence type="ECO:0000256" key="1">
    <source>
        <dbReference type="ARBA" id="ARBA00006352"/>
    </source>
</evidence>
<dbReference type="PRINTS" id="PR00103">
    <property type="entry name" value="CAMPKINASE"/>
</dbReference>
<protein>
    <recommendedName>
        <fullName evidence="2">cGMP-dependent protein kinase</fullName>
        <ecNumber evidence="2">2.7.11.12</ecNumber>
    </recommendedName>
</protein>
<keyword evidence="16" id="KW-1185">Reference proteome</keyword>
<keyword evidence="8 11" id="KW-0067">ATP-binding</keyword>
<evidence type="ECO:0000256" key="7">
    <source>
        <dbReference type="ARBA" id="ARBA00022777"/>
    </source>
</evidence>
<keyword evidence="5" id="KW-0808">Transferase</keyword>
<dbReference type="PANTHER" id="PTHR24353:SF147">
    <property type="entry name" value="CGMP-DEPENDENT SERINE_THREONIN PROTEIN KINASE-RELATED"/>
    <property type="match status" value="1"/>
</dbReference>
<dbReference type="EC" id="2.7.11.12" evidence="2"/>
<evidence type="ECO:0000259" key="14">
    <source>
        <dbReference type="PROSITE" id="PS51285"/>
    </source>
</evidence>
<dbReference type="EMBL" id="JALLPJ020001281">
    <property type="protein sequence ID" value="KAL3771783.1"/>
    <property type="molecule type" value="Genomic_DNA"/>
</dbReference>
<dbReference type="PROSITE" id="PS50011">
    <property type="entry name" value="PROTEIN_KINASE_DOM"/>
    <property type="match status" value="1"/>
</dbReference>
<dbReference type="Gene3D" id="3.30.200.20">
    <property type="entry name" value="Phosphorylase Kinase, domain 1"/>
    <property type="match status" value="1"/>
</dbReference>
<evidence type="ECO:0000313" key="15">
    <source>
        <dbReference type="EMBL" id="KAL3771783.1"/>
    </source>
</evidence>
<dbReference type="PROSITE" id="PS00888">
    <property type="entry name" value="CNMP_BINDING_1"/>
    <property type="match status" value="2"/>
</dbReference>
<feature type="binding site" evidence="11">
    <location>
        <position position="403"/>
    </location>
    <ligand>
        <name>ATP</name>
        <dbReference type="ChEBI" id="CHEBI:30616"/>
    </ligand>
</feature>
<comment type="catalytic activity">
    <reaction evidence="10">
        <text>L-seryl-[protein] + ATP = O-phospho-L-seryl-[protein] + ADP + H(+)</text>
        <dbReference type="Rhea" id="RHEA:17989"/>
        <dbReference type="Rhea" id="RHEA-COMP:9863"/>
        <dbReference type="Rhea" id="RHEA-COMP:11604"/>
        <dbReference type="ChEBI" id="CHEBI:15378"/>
        <dbReference type="ChEBI" id="CHEBI:29999"/>
        <dbReference type="ChEBI" id="CHEBI:30616"/>
        <dbReference type="ChEBI" id="CHEBI:83421"/>
        <dbReference type="ChEBI" id="CHEBI:456216"/>
        <dbReference type="EC" id="2.7.11.12"/>
    </reaction>
</comment>
<dbReference type="GO" id="GO:0005524">
    <property type="term" value="F:ATP binding"/>
    <property type="evidence" value="ECO:0007669"/>
    <property type="project" value="UniProtKB-UniRule"/>
</dbReference>
<sequence length="682" mass="77643">MVLTSDDKTQTEQQIQLVNSILSSKPLNASDIQTLQDAKSELSRIRKLVQNYHDTQELRRTTVLQKQSIKRRVRNAIQDEDFISRYVKRSIPKSEEVRNLIYEAIQPNVLFETCTPQELGEVLDIFEPVVYGKGEKVIEQGENGNTFYVVERGELSVEVAGGDGMSMVVGYLTRGTAFGELALIYQSPRAATIRAMTDCKLWRVERAWYRGLLGQHRKRLHDEKVRFLQDVNVRNKRLKDYFQRDQLDNIAQLMKLENYHEGQVIIREGEEGDTFYMIQNGVVSIYKKAVGEKPIGTIGKQKYFGEKALLSDDVRAATCKAASPLTCYVLSRNDFNRVMGSLKDVFDQNAPERNTEISKTIARKNKVRYQLGDLNLLGVLGQGAFGKVRLAKAKSTGKYYALKIQRKDAIVENNQQDVALHEYKILMELSHPNILTMHCAMQDEKYLYFLMDLLPGGELMDLLERKASLPEVWIRFYAASVLVAYNEFHAQKICYRDLKPVCVTAENLVLDSNGHCVMIDFGLAKRCDGPTHTFCGTPDYIAPEVIQGIGYGPQVDYWALGVLMYELFEGEAPFASYDPGSVAKKILQGRVDFPRKMSSSLQEVIRALLTRDPSRRLGCLKGGTEDAMKHRFFRGFDWEGLRQRTLDAPFVPKVTKIEKLGSRELFGDRAKPVDWVADLDQF</sequence>
<feature type="domain" description="Cyclic nucleotide-binding" evidence="13">
    <location>
        <begin position="110"/>
        <end position="230"/>
    </location>
</feature>
<keyword evidence="4" id="KW-0597">Phosphoprotein</keyword>
<accession>A0ABD3N6P9</accession>
<feature type="domain" description="Cyclic nucleotide-binding" evidence="13">
    <location>
        <begin position="238"/>
        <end position="356"/>
    </location>
</feature>
<dbReference type="InterPro" id="IPR000595">
    <property type="entry name" value="cNMP-bd_dom"/>
</dbReference>
<evidence type="ECO:0000256" key="3">
    <source>
        <dbReference type="ARBA" id="ARBA00022527"/>
    </source>
</evidence>
<dbReference type="SUPFAM" id="SSF51206">
    <property type="entry name" value="cAMP-binding domain-like"/>
    <property type="match status" value="2"/>
</dbReference>
<dbReference type="PANTHER" id="PTHR24353">
    <property type="entry name" value="CYCLIC NUCLEOTIDE-DEPENDENT PROTEIN KINASE"/>
    <property type="match status" value="1"/>
</dbReference>
<dbReference type="Pfam" id="PF00027">
    <property type="entry name" value="cNMP_binding"/>
    <property type="match status" value="2"/>
</dbReference>
<comment type="similarity">
    <text evidence="1">Belongs to the protein kinase superfamily. AGC Ser/Thr protein kinase family. cGMP subfamily.</text>
</comment>
<dbReference type="PROSITE" id="PS51285">
    <property type="entry name" value="AGC_KINASE_CTER"/>
    <property type="match status" value="1"/>
</dbReference>
<dbReference type="AlphaFoldDB" id="A0ABD3N6P9"/>
<evidence type="ECO:0000256" key="8">
    <source>
        <dbReference type="ARBA" id="ARBA00022840"/>
    </source>
</evidence>
<dbReference type="InterPro" id="IPR000961">
    <property type="entry name" value="AGC-kinase_C"/>
</dbReference>
<feature type="domain" description="Protein kinase" evidence="12">
    <location>
        <begin position="374"/>
        <end position="633"/>
    </location>
</feature>
<reference evidence="15 16" key="1">
    <citation type="submission" date="2024-10" db="EMBL/GenBank/DDBJ databases">
        <title>Updated reference genomes for cyclostephanoid diatoms.</title>
        <authorList>
            <person name="Roberts W.R."/>
            <person name="Alverson A.J."/>
        </authorList>
    </citation>
    <scope>NUCLEOTIDE SEQUENCE [LARGE SCALE GENOMIC DNA]</scope>
    <source>
        <strain evidence="15 16">AJA010-31</strain>
    </source>
</reference>
<dbReference type="InterPro" id="IPR017441">
    <property type="entry name" value="Protein_kinase_ATP_BS"/>
</dbReference>
<dbReference type="PROSITE" id="PS00107">
    <property type="entry name" value="PROTEIN_KINASE_ATP"/>
    <property type="match status" value="1"/>
</dbReference>
<comment type="caution">
    <text evidence="15">The sequence shown here is derived from an EMBL/GenBank/DDBJ whole genome shotgun (WGS) entry which is preliminary data.</text>
</comment>